<dbReference type="Gene3D" id="2.30.30.110">
    <property type="match status" value="1"/>
</dbReference>
<keyword evidence="3" id="KW-0255">Endonuclease</keyword>
<proteinExistence type="inferred from homology"/>
<keyword evidence="3" id="KW-0540">Nuclease</keyword>
<keyword evidence="2" id="KW-1277">Toxin-antitoxin system</keyword>
<dbReference type="PANTHER" id="PTHR33988">
    <property type="entry name" value="ENDORIBONUCLEASE MAZF-RELATED"/>
    <property type="match status" value="1"/>
</dbReference>
<gene>
    <name evidence="4" type="ORF">GPJ59_25985</name>
</gene>
<organism evidence="4 5">
    <name type="scientific">Streptomyces bambusae</name>
    <dbReference type="NCBI Taxonomy" id="1550616"/>
    <lineage>
        <taxon>Bacteria</taxon>
        <taxon>Bacillati</taxon>
        <taxon>Actinomycetota</taxon>
        <taxon>Actinomycetes</taxon>
        <taxon>Kitasatosporales</taxon>
        <taxon>Streptomycetaceae</taxon>
        <taxon>Streptomyces</taxon>
    </lineage>
</organism>
<evidence type="ECO:0000313" key="4">
    <source>
        <dbReference type="EMBL" id="MBW5485231.1"/>
    </source>
</evidence>
<evidence type="ECO:0000256" key="3">
    <source>
        <dbReference type="PIRNR" id="PIRNR033490"/>
    </source>
</evidence>
<reference evidence="4 5" key="1">
    <citation type="submission" date="2019-12" db="EMBL/GenBank/DDBJ databases">
        <title>Genome sequence of Streptomyces bambusae.</title>
        <authorList>
            <person name="Bansal K."/>
            <person name="Choksket S."/>
            <person name="Korpole S."/>
            <person name="Patil P.B."/>
        </authorList>
    </citation>
    <scope>NUCLEOTIDE SEQUENCE [LARGE SCALE GENOMIC DNA]</scope>
    <source>
        <strain evidence="4 5">SK60</strain>
    </source>
</reference>
<dbReference type="RefSeq" id="WP_219670136.1">
    <property type="nucleotide sequence ID" value="NZ_WTFF01000231.1"/>
</dbReference>
<name>A0ABS6ZBW9_9ACTN</name>
<comment type="caution">
    <text evidence="4">The sequence shown here is derived from an EMBL/GenBank/DDBJ whole genome shotgun (WGS) entry which is preliminary data.</text>
</comment>
<comment type="function">
    <text evidence="3">Toxic component of a type II toxin-antitoxin (TA) system.</text>
</comment>
<dbReference type="InterPro" id="IPR003477">
    <property type="entry name" value="PemK-like"/>
</dbReference>
<dbReference type="SUPFAM" id="SSF50118">
    <property type="entry name" value="Cell growth inhibitor/plasmid maintenance toxic component"/>
    <property type="match status" value="1"/>
</dbReference>
<evidence type="ECO:0000313" key="5">
    <source>
        <dbReference type="Proteomes" id="UP000812013"/>
    </source>
</evidence>
<dbReference type="PIRSF" id="PIRSF033490">
    <property type="entry name" value="MazF"/>
    <property type="match status" value="1"/>
</dbReference>
<keyword evidence="5" id="KW-1185">Reference proteome</keyword>
<dbReference type="Proteomes" id="UP000812013">
    <property type="component" value="Unassembled WGS sequence"/>
</dbReference>
<dbReference type="Pfam" id="PF02452">
    <property type="entry name" value="PemK_toxin"/>
    <property type="match status" value="1"/>
</dbReference>
<dbReference type="EMBL" id="WTFF01000231">
    <property type="protein sequence ID" value="MBW5485231.1"/>
    <property type="molecule type" value="Genomic_DNA"/>
</dbReference>
<accession>A0ABS6ZBW9</accession>
<evidence type="ECO:0000256" key="2">
    <source>
        <dbReference type="ARBA" id="ARBA00022649"/>
    </source>
</evidence>
<dbReference type="EC" id="3.1.-.-" evidence="3"/>
<protein>
    <recommendedName>
        <fullName evidence="3">mRNA interferase</fullName>
        <ecNumber evidence="3">3.1.-.-</ecNumber>
    </recommendedName>
</protein>
<keyword evidence="3" id="KW-0378">Hydrolase</keyword>
<evidence type="ECO:0000256" key="1">
    <source>
        <dbReference type="ARBA" id="ARBA00007521"/>
    </source>
</evidence>
<sequence>MSRLARPWQVWYADSPVIGSEQAGRRPVLVVASPMHVAFPIPMTIVVPLTTKTRGLDHHVPITSKESGLDRPSWARTEDIRAISEQRLTGRAPIGVITDKEKAEVRKYLRLMLDI</sequence>
<comment type="similarity">
    <text evidence="1 3">Belongs to the PemK/MazF family.</text>
</comment>
<dbReference type="InterPro" id="IPR011067">
    <property type="entry name" value="Plasmid_toxin/cell-grow_inhib"/>
</dbReference>
<dbReference type="PANTHER" id="PTHR33988:SF2">
    <property type="entry name" value="ENDORIBONUCLEASE MAZF"/>
    <property type="match status" value="1"/>
</dbReference>